<accession>A0A6H9GR86</accession>
<evidence type="ECO:0000313" key="3">
    <source>
        <dbReference type="EMBL" id="GCL48272.1"/>
    </source>
</evidence>
<feature type="coiled-coil region" evidence="1">
    <location>
        <begin position="35"/>
        <end position="62"/>
    </location>
</feature>
<keyword evidence="1" id="KW-0175">Coiled coil</keyword>
<keyword evidence="2" id="KW-0812">Transmembrane</keyword>
<proteinExistence type="predicted"/>
<dbReference type="RefSeq" id="WP_066029517.1">
    <property type="nucleotide sequence ID" value="NZ_BJCH01000100.1"/>
</dbReference>
<feature type="transmembrane region" description="Helical" evidence="2">
    <location>
        <begin position="67"/>
        <end position="87"/>
    </location>
</feature>
<evidence type="ECO:0008006" key="5">
    <source>
        <dbReference type="Google" id="ProtNLM"/>
    </source>
</evidence>
<keyword evidence="2" id="KW-1133">Transmembrane helix</keyword>
<evidence type="ECO:0000256" key="2">
    <source>
        <dbReference type="SAM" id="Phobius"/>
    </source>
</evidence>
<comment type="caution">
    <text evidence="3">The sequence shown here is derived from an EMBL/GenBank/DDBJ whole genome shotgun (WGS) entry which is preliminary data.</text>
</comment>
<gene>
    <name evidence="3" type="ORF">NIES3787_39880</name>
</gene>
<evidence type="ECO:0000256" key="1">
    <source>
        <dbReference type="SAM" id="Coils"/>
    </source>
</evidence>
<sequence length="92" mass="10062">MTAPTIETDLGKILERIEQKLDGVREDVTEIKVGQARLEEKMTAVEGEVKGLKDEIKDLKTSQRNQIWALIGILGTVALGAVVRLIIPVGNP</sequence>
<protein>
    <recommendedName>
        <fullName evidence="5">DUF4164 domain-containing protein</fullName>
    </recommendedName>
</protein>
<dbReference type="Proteomes" id="UP000438874">
    <property type="component" value="Unassembled WGS sequence"/>
</dbReference>
<organism evidence="3 4">
    <name type="scientific">Microcystis aeruginosa NIES-3787</name>
    <dbReference type="NCBI Taxonomy" id="2517782"/>
    <lineage>
        <taxon>Bacteria</taxon>
        <taxon>Bacillati</taxon>
        <taxon>Cyanobacteriota</taxon>
        <taxon>Cyanophyceae</taxon>
        <taxon>Oscillatoriophycideae</taxon>
        <taxon>Chroococcales</taxon>
        <taxon>Microcystaceae</taxon>
        <taxon>Microcystis</taxon>
    </lineage>
</organism>
<dbReference type="EMBL" id="BJCH01000100">
    <property type="protein sequence ID" value="GCL48272.1"/>
    <property type="molecule type" value="Genomic_DNA"/>
</dbReference>
<reference evidence="3 4" key="1">
    <citation type="submission" date="2019-02" db="EMBL/GenBank/DDBJ databases">
        <title>Draft genome sequence of Arthrospira platensis NIES-3787.</title>
        <authorList>
            <person name="Yamaguchi H."/>
            <person name="Suzuki S."/>
            <person name="Kawachi M."/>
        </authorList>
    </citation>
    <scope>NUCLEOTIDE SEQUENCE [LARGE SCALE GENOMIC DNA]</scope>
    <source>
        <strain evidence="3 4">NIES-3787</strain>
    </source>
</reference>
<keyword evidence="2" id="KW-0472">Membrane</keyword>
<evidence type="ECO:0000313" key="4">
    <source>
        <dbReference type="Proteomes" id="UP000438874"/>
    </source>
</evidence>
<name>A0A6H9GR86_MICAE</name>
<dbReference type="AlphaFoldDB" id="A0A6H9GR86"/>